<evidence type="ECO:0000256" key="1">
    <source>
        <dbReference type="ARBA" id="ARBA00022729"/>
    </source>
</evidence>
<dbReference type="Gene3D" id="2.130.10.130">
    <property type="entry name" value="Integrin alpha, N-terminal"/>
    <property type="match status" value="2"/>
</dbReference>
<dbReference type="RefSeq" id="WP_105327806.1">
    <property type="nucleotide sequence ID" value="NZ_PUHY01000001.1"/>
</dbReference>
<accession>A0A2S8G8E1</accession>
<dbReference type="InterPro" id="IPR028994">
    <property type="entry name" value="Integrin_alpha_N"/>
</dbReference>
<feature type="domain" description="ASPIC/UnbV" evidence="3">
    <location>
        <begin position="547"/>
        <end position="614"/>
    </location>
</feature>
<organism evidence="4 5">
    <name type="scientific">Blastopirellula marina</name>
    <dbReference type="NCBI Taxonomy" id="124"/>
    <lineage>
        <taxon>Bacteria</taxon>
        <taxon>Pseudomonadati</taxon>
        <taxon>Planctomycetota</taxon>
        <taxon>Planctomycetia</taxon>
        <taxon>Pirellulales</taxon>
        <taxon>Pirellulaceae</taxon>
        <taxon>Blastopirellula</taxon>
    </lineage>
</organism>
<dbReference type="PANTHER" id="PTHR16026:SF0">
    <property type="entry name" value="CARTILAGE ACIDIC PROTEIN 1"/>
    <property type="match status" value="1"/>
</dbReference>
<dbReference type="OrthoDB" id="5287961at2"/>
<keyword evidence="2" id="KW-0472">Membrane</keyword>
<dbReference type="AlphaFoldDB" id="A0A2S8G8E1"/>
<keyword evidence="1" id="KW-0732">Signal</keyword>
<name>A0A2S8G8E1_9BACT</name>
<dbReference type="InterPro" id="IPR013517">
    <property type="entry name" value="FG-GAP"/>
</dbReference>
<gene>
    <name evidence="4" type="ORF">C5Y83_01180</name>
</gene>
<comment type="caution">
    <text evidence="4">The sequence shown here is derived from an EMBL/GenBank/DDBJ whole genome shotgun (WGS) entry which is preliminary data.</text>
</comment>
<evidence type="ECO:0000313" key="4">
    <source>
        <dbReference type="EMBL" id="PQO40570.1"/>
    </source>
</evidence>
<dbReference type="InterPro" id="IPR011519">
    <property type="entry name" value="UnbV_ASPIC"/>
</dbReference>
<proteinExistence type="predicted"/>
<dbReference type="Proteomes" id="UP000238322">
    <property type="component" value="Unassembled WGS sequence"/>
</dbReference>
<dbReference type="Pfam" id="PF13517">
    <property type="entry name" value="FG-GAP_3"/>
    <property type="match status" value="2"/>
</dbReference>
<evidence type="ECO:0000256" key="2">
    <source>
        <dbReference type="SAM" id="Phobius"/>
    </source>
</evidence>
<evidence type="ECO:0000313" key="5">
    <source>
        <dbReference type="Proteomes" id="UP000238322"/>
    </source>
</evidence>
<evidence type="ECO:0000259" key="3">
    <source>
        <dbReference type="Pfam" id="PF07593"/>
    </source>
</evidence>
<dbReference type="Pfam" id="PF07593">
    <property type="entry name" value="UnbV_ASPIC"/>
    <property type="match status" value="1"/>
</dbReference>
<sequence length="619" mass="67273">MTNDPQANISMDDPELDQDDQVIGQALRWSLAVIVGLVITGIVAAYFLLPKETLPPAVESKLSSVEVRQSIPVEIPEVFFTDVTKEAGIDFVHENGFSEQKLLPETMGGGCAFFDFDNDGDQDLLLSNGCVWPWNRGDDHKPSYQGLYENDGTGKFTNVTAGSGLDVECYGMGLAVGDYDGDSLPDVYLTAVGRNYLFRNLGNGKFEEVAESVGVAGAEDAWGTSCGWLDYDNDGDLDLFVCNYLEWNRQYDISQNFQLTGGARAYGRPQNFGGMFPYLFQNQGDGSFKEVAEQAGLQVRDPVNKVPLAKSLGVVMTDLDRDGWIDMIVANDTVQNMLFRNQGDGTFKEQGSLSGIAFDDSGNARGAMGIDIGTFRNTNDPGVVIGNFSNEMTALYVADESGMLFADEAVATGLGPQTRLLLTFGVFFFDYDNDGRLDLMASNGHLERDIHRVQESQHYEQPPQLFRNCGAEQATEFVPVPEEKCGSDLVKPMVGRGSAFADIDNDGDLDVVIAGLGGPPRLLRNDLDLGENWVRITLDGGNGNTGALGAIVELSAGGQTMRRQVMPTRSYLSQVELPLTFGLGKSDTIESIKVTWPDGTVQEISPVEVNQSHTISKSS</sequence>
<protein>
    <submittedName>
        <fullName evidence="4">CRTAC1 family protein</fullName>
    </submittedName>
</protein>
<keyword evidence="2" id="KW-0812">Transmembrane</keyword>
<dbReference type="InterPro" id="IPR027039">
    <property type="entry name" value="Crtac1"/>
</dbReference>
<reference evidence="4 5" key="1">
    <citation type="submission" date="2018-02" db="EMBL/GenBank/DDBJ databases">
        <title>Comparative genomes isolates from brazilian mangrove.</title>
        <authorList>
            <person name="Araujo J.E."/>
            <person name="Taketani R.G."/>
            <person name="Silva M.C.P."/>
            <person name="Loureco M.V."/>
            <person name="Andreote F.D."/>
        </authorList>
    </citation>
    <scope>NUCLEOTIDE SEQUENCE [LARGE SCALE GENOMIC DNA]</scope>
    <source>
        <strain evidence="4 5">Hex-1 MGV</strain>
    </source>
</reference>
<feature type="transmembrane region" description="Helical" evidence="2">
    <location>
        <begin position="29"/>
        <end position="49"/>
    </location>
</feature>
<keyword evidence="2" id="KW-1133">Transmembrane helix</keyword>
<dbReference type="SUPFAM" id="SSF69318">
    <property type="entry name" value="Integrin alpha N-terminal domain"/>
    <property type="match status" value="1"/>
</dbReference>
<dbReference type="EMBL" id="PUHY01000001">
    <property type="protein sequence ID" value="PQO40570.1"/>
    <property type="molecule type" value="Genomic_DNA"/>
</dbReference>
<dbReference type="PANTHER" id="PTHR16026">
    <property type="entry name" value="CARTILAGE ACIDIC PROTEIN 1"/>
    <property type="match status" value="1"/>
</dbReference>